<dbReference type="OrthoDB" id="6997735at2"/>
<dbReference type="EMBL" id="QUOU01000001">
    <property type="protein sequence ID" value="REL26609.1"/>
    <property type="molecule type" value="Genomic_DNA"/>
</dbReference>
<dbReference type="AlphaFoldDB" id="A0A3E0TPZ3"/>
<evidence type="ECO:0000313" key="2">
    <source>
        <dbReference type="Proteomes" id="UP000256478"/>
    </source>
</evidence>
<protein>
    <submittedName>
        <fullName evidence="1">Uncharacterized protein</fullName>
    </submittedName>
</protein>
<dbReference type="Proteomes" id="UP000256478">
    <property type="component" value="Unassembled WGS sequence"/>
</dbReference>
<accession>A0A3E0TPZ3</accession>
<reference evidence="1 2" key="1">
    <citation type="submission" date="2018-08" db="EMBL/GenBank/DDBJ databases">
        <title>Thalassotalea euphylliae genome.</title>
        <authorList>
            <person name="Summers S."/>
            <person name="Rice S.A."/>
            <person name="Freckelton M.L."/>
            <person name="Nedved B.T."/>
            <person name="Hadfield M.G."/>
        </authorList>
    </citation>
    <scope>NUCLEOTIDE SEQUENCE [LARGE SCALE GENOMIC DNA]</scope>
    <source>
        <strain evidence="1 2">H1</strain>
    </source>
</reference>
<name>A0A3E0TPZ3_9GAMM</name>
<dbReference type="RefSeq" id="WP_116007723.1">
    <property type="nucleotide sequence ID" value="NZ_QUOU01000001.1"/>
</dbReference>
<comment type="caution">
    <text evidence="1">The sequence shown here is derived from an EMBL/GenBank/DDBJ whole genome shotgun (WGS) entry which is preliminary data.</text>
</comment>
<proteinExistence type="predicted"/>
<sequence length="142" mass="16140">MTQHVFIVRSQMMPVGRIKKKAVPTGNTKKFLKVFDVAETKIEEEFVPTGSSDCQVDDLQLAQDLELKLKELEENNFVVINITPIISGSYSYKAEWSAKFSAGYGYGVVFRNLCHFSNIKKIGMTHDSIFRLQQSISRTSIR</sequence>
<gene>
    <name evidence="1" type="ORF">DXX93_08485</name>
</gene>
<organism evidence="1 2">
    <name type="scientific">Thalassotalea euphylliae</name>
    <dbReference type="NCBI Taxonomy" id="1655234"/>
    <lineage>
        <taxon>Bacteria</taxon>
        <taxon>Pseudomonadati</taxon>
        <taxon>Pseudomonadota</taxon>
        <taxon>Gammaproteobacteria</taxon>
        <taxon>Alteromonadales</taxon>
        <taxon>Colwelliaceae</taxon>
        <taxon>Thalassotalea</taxon>
    </lineage>
</organism>
<evidence type="ECO:0000313" key="1">
    <source>
        <dbReference type="EMBL" id="REL26609.1"/>
    </source>
</evidence>